<gene>
    <name evidence="4" type="ORF">EWM59_20945</name>
</gene>
<reference evidence="4 5" key="1">
    <citation type="submission" date="2019-02" db="EMBL/GenBank/DDBJ databases">
        <title>Bacterial novel species Emticicia sp. 17J42-9 isolated from soil.</title>
        <authorList>
            <person name="Jung H.-Y."/>
        </authorList>
    </citation>
    <scope>NUCLEOTIDE SEQUENCE [LARGE SCALE GENOMIC DNA]</scope>
    <source>
        <strain evidence="4 5">17J42-9</strain>
    </source>
</reference>
<proteinExistence type="predicted"/>
<name>A0A4Q5LVD3_9BACT</name>
<dbReference type="PROSITE" id="PS51257">
    <property type="entry name" value="PROKAR_LIPOPROTEIN"/>
    <property type="match status" value="1"/>
</dbReference>
<evidence type="ECO:0000256" key="1">
    <source>
        <dbReference type="ARBA" id="ARBA00022801"/>
    </source>
</evidence>
<evidence type="ECO:0000313" key="5">
    <source>
        <dbReference type="Proteomes" id="UP000293162"/>
    </source>
</evidence>
<feature type="chain" id="PRO_5020941117" evidence="2">
    <location>
        <begin position="25"/>
        <end position="347"/>
    </location>
</feature>
<dbReference type="AlphaFoldDB" id="A0A4Q5LVD3"/>
<feature type="signal peptide" evidence="2">
    <location>
        <begin position="1"/>
        <end position="24"/>
    </location>
</feature>
<dbReference type="Proteomes" id="UP000293162">
    <property type="component" value="Unassembled WGS sequence"/>
</dbReference>
<keyword evidence="5" id="KW-1185">Reference proteome</keyword>
<dbReference type="GO" id="GO:0016787">
    <property type="term" value="F:hydrolase activity"/>
    <property type="evidence" value="ECO:0007669"/>
    <property type="project" value="UniProtKB-KW"/>
</dbReference>
<dbReference type="Gene3D" id="3.40.50.1820">
    <property type="entry name" value="alpha/beta hydrolase"/>
    <property type="match status" value="1"/>
</dbReference>
<feature type="domain" description="BD-FAE-like" evidence="3">
    <location>
        <begin position="155"/>
        <end position="206"/>
    </location>
</feature>
<dbReference type="EMBL" id="SEWF01000040">
    <property type="protein sequence ID" value="RYU93604.1"/>
    <property type="molecule type" value="Genomic_DNA"/>
</dbReference>
<dbReference type="InterPro" id="IPR050300">
    <property type="entry name" value="GDXG_lipolytic_enzyme"/>
</dbReference>
<dbReference type="RefSeq" id="WP_130023211.1">
    <property type="nucleotide sequence ID" value="NZ_SEWF01000040.1"/>
</dbReference>
<organism evidence="4 5">
    <name type="scientific">Emticicia agri</name>
    <dbReference type="NCBI Taxonomy" id="2492393"/>
    <lineage>
        <taxon>Bacteria</taxon>
        <taxon>Pseudomonadati</taxon>
        <taxon>Bacteroidota</taxon>
        <taxon>Cytophagia</taxon>
        <taxon>Cytophagales</taxon>
        <taxon>Leadbetterellaceae</taxon>
        <taxon>Emticicia</taxon>
    </lineage>
</organism>
<dbReference type="OrthoDB" id="9794725at2"/>
<protein>
    <submittedName>
        <fullName evidence="4">Alpha/beta hydrolase</fullName>
    </submittedName>
</protein>
<evidence type="ECO:0000256" key="2">
    <source>
        <dbReference type="SAM" id="SignalP"/>
    </source>
</evidence>
<accession>A0A4Q5LVD3</accession>
<keyword evidence="2" id="KW-0732">Signal</keyword>
<evidence type="ECO:0000313" key="4">
    <source>
        <dbReference type="EMBL" id="RYU93604.1"/>
    </source>
</evidence>
<dbReference type="InterPro" id="IPR049492">
    <property type="entry name" value="BD-FAE-like_dom"/>
</dbReference>
<comment type="caution">
    <text evidence="4">The sequence shown here is derived from an EMBL/GenBank/DDBJ whole genome shotgun (WGS) entry which is preliminary data.</text>
</comment>
<dbReference type="PANTHER" id="PTHR48081:SF6">
    <property type="entry name" value="PEPTIDASE S9 PROLYL OLIGOPEPTIDASE CATALYTIC DOMAIN-CONTAINING PROTEIN"/>
    <property type="match status" value="1"/>
</dbReference>
<dbReference type="InterPro" id="IPR029058">
    <property type="entry name" value="AB_hydrolase_fold"/>
</dbReference>
<dbReference type="PANTHER" id="PTHR48081">
    <property type="entry name" value="AB HYDROLASE SUPERFAMILY PROTEIN C4A8.06C"/>
    <property type="match status" value="1"/>
</dbReference>
<sequence>MNQKMKYSISKAFFGLLFPSLVICFISSCNQDKNSDQDKQEQMELHKPWLEQKQQPIWTTSIPDFELIKGTESYKDGMVYDVSKPTITIYKPPKNNTGAAVLVFPGGGYNKVAIELEGSEICEWLASIGVTGILLKYRVPASGHHWDKDCKCGKDPIKPLALQDAQRAMSFVRSKAKEWDIDSNKIGVMGFSAGGHLVADVSTNYRKKAYKLTDEIDKISCKPNFGISFFPGHMLVHTDNEYGLNRTLPVDSSTPPMFILQAGNDPIDTIQNSLVYYIALKKANVHAEYHVYAEGGHAFGLNRTALNNPNWNELPIADWEVLVERWLYTIKMTPTWSGKSQTPSLKK</sequence>
<dbReference type="Pfam" id="PF20434">
    <property type="entry name" value="BD-FAE"/>
    <property type="match status" value="1"/>
</dbReference>
<dbReference type="SUPFAM" id="SSF53474">
    <property type="entry name" value="alpha/beta-Hydrolases"/>
    <property type="match status" value="1"/>
</dbReference>
<evidence type="ECO:0000259" key="3">
    <source>
        <dbReference type="Pfam" id="PF20434"/>
    </source>
</evidence>
<keyword evidence="1 4" id="KW-0378">Hydrolase</keyword>